<dbReference type="RefSeq" id="WP_014215665.1">
    <property type="nucleotide sequence ID" value="NC_016605.1"/>
</dbReference>
<dbReference type="eggNOG" id="COG2137">
    <property type="taxonomic scope" value="Bacteria"/>
</dbReference>
<dbReference type="GO" id="GO:0005737">
    <property type="term" value="C:cytoplasm"/>
    <property type="evidence" value="ECO:0007669"/>
    <property type="project" value="UniProtKB-SubCell"/>
</dbReference>
<dbReference type="Pfam" id="PF21981">
    <property type="entry name" value="RecX_HTH3"/>
    <property type="match status" value="2"/>
</dbReference>
<comment type="subcellular location">
    <subcellularLocation>
        <location evidence="2 6">Cytoplasm</location>
    </subcellularLocation>
</comment>
<dbReference type="Pfam" id="PF02631">
    <property type="entry name" value="RecX_HTH2"/>
    <property type="match status" value="1"/>
</dbReference>
<dbReference type="InterPro" id="IPR053926">
    <property type="entry name" value="RecX_HTH_1st"/>
</dbReference>
<dbReference type="Pfam" id="PF21982">
    <property type="entry name" value="RecX_HTH1"/>
    <property type="match status" value="1"/>
</dbReference>
<dbReference type="PANTHER" id="PTHR33602:SF1">
    <property type="entry name" value="REGULATORY PROTEIN RECX FAMILY PROTEIN"/>
    <property type="match status" value="1"/>
</dbReference>
<sequence length="272" mass="31972">MTEQKQRKLSMIQAQKRIGRFNLYIDDEYAFPISEETLIKFRLSKGMEIDKEFEQRIKAAETVSSAYSLALNYLTGQLRTEQEVRKKLHDKEIENDVIDSIILRLEDQRLLDDLNYAKSYVRTMVRTSDKGPRVIANNLKNKGVSQQNIQNSLEQFSTEKQIENTIKIGKKAVQHYKRLSSRQRLIKVKQLLMTKGFNSDVIQEAMLQINIELGEENEYDNLVSFGQKAWNKNKRFDFRTRKLKTKQALYQKGFALDLIDQFLNQIQEDYGE</sequence>
<organism evidence="10 11">
    <name type="scientific">Pediococcus claussenii (strain ATCC BAA-344 / DSM 14800 / JCM 18046 / KCTC 3811 / LMG 21948 / P06)</name>
    <dbReference type="NCBI Taxonomy" id="701521"/>
    <lineage>
        <taxon>Bacteria</taxon>
        <taxon>Bacillati</taxon>
        <taxon>Bacillota</taxon>
        <taxon>Bacilli</taxon>
        <taxon>Lactobacillales</taxon>
        <taxon>Lactobacillaceae</taxon>
        <taxon>Pediococcus</taxon>
    </lineage>
</organism>
<keyword evidence="5 6" id="KW-0963">Cytoplasm</keyword>
<evidence type="ECO:0000313" key="10">
    <source>
        <dbReference type="EMBL" id="AEV95469.1"/>
    </source>
</evidence>
<evidence type="ECO:0000256" key="6">
    <source>
        <dbReference type="HAMAP-Rule" id="MF_01114"/>
    </source>
</evidence>
<dbReference type="PANTHER" id="PTHR33602">
    <property type="entry name" value="REGULATORY PROTEIN RECX FAMILY PROTEIN"/>
    <property type="match status" value="1"/>
</dbReference>
<evidence type="ECO:0000259" key="8">
    <source>
        <dbReference type="Pfam" id="PF21981"/>
    </source>
</evidence>
<dbReference type="HOGENOM" id="CLU_066607_4_0_9"/>
<dbReference type="PATRIC" id="fig|701521.8.peg.1149"/>
<keyword evidence="11" id="KW-1185">Reference proteome</keyword>
<dbReference type="InterPro" id="IPR036388">
    <property type="entry name" value="WH-like_DNA-bd_sf"/>
</dbReference>
<evidence type="ECO:0000256" key="3">
    <source>
        <dbReference type="ARBA" id="ARBA00009695"/>
    </source>
</evidence>
<feature type="domain" description="RecX second three-helical" evidence="7">
    <location>
        <begin position="112"/>
        <end position="152"/>
    </location>
</feature>
<comment type="similarity">
    <text evidence="3 6">Belongs to the RecX family.</text>
</comment>
<evidence type="ECO:0000313" key="11">
    <source>
        <dbReference type="Proteomes" id="UP000005444"/>
    </source>
</evidence>
<reference evidence="10 11" key="1">
    <citation type="journal article" date="2012" name="J. Bacteriol.">
        <title>Complete Genome Sequence of the Beer Spoilage Organism Pediococcus claussenii ATCC BAA-344T.</title>
        <authorList>
            <person name="Pittet V."/>
            <person name="Abegunde T."/>
            <person name="Marfleet T."/>
            <person name="Haakensen M."/>
            <person name="Morrow K."/>
            <person name="Jayaprakash T."/>
            <person name="Schroeder K."/>
            <person name="Trost B."/>
            <person name="Byrns S."/>
            <person name="Bergsveinson J."/>
            <person name="Kusalik A."/>
            <person name="Ziola B."/>
        </authorList>
    </citation>
    <scope>NUCLEOTIDE SEQUENCE [LARGE SCALE GENOMIC DNA]</scope>
    <source>
        <strain evidence="10 11">ATCC BAA-344</strain>
    </source>
</reference>
<name>G8PDY4_PEDCP</name>
<dbReference type="Gene3D" id="1.10.10.10">
    <property type="entry name" value="Winged helix-like DNA-binding domain superfamily/Winged helix DNA-binding domain"/>
    <property type="match status" value="4"/>
</dbReference>
<evidence type="ECO:0000256" key="4">
    <source>
        <dbReference type="ARBA" id="ARBA00018111"/>
    </source>
</evidence>
<dbReference type="NCBIfam" id="NF010733">
    <property type="entry name" value="PRK14135.1"/>
    <property type="match status" value="1"/>
</dbReference>
<feature type="domain" description="RecX third three-helical" evidence="8">
    <location>
        <begin position="217"/>
        <end position="263"/>
    </location>
</feature>
<evidence type="ECO:0000256" key="1">
    <source>
        <dbReference type="ARBA" id="ARBA00003529"/>
    </source>
</evidence>
<feature type="domain" description="RecX first three-helical" evidence="9">
    <location>
        <begin position="66"/>
        <end position="105"/>
    </location>
</feature>
<dbReference type="EMBL" id="CP003137">
    <property type="protein sequence ID" value="AEV95469.1"/>
    <property type="molecule type" value="Genomic_DNA"/>
</dbReference>
<dbReference type="InterPro" id="IPR003783">
    <property type="entry name" value="Regulatory_RecX"/>
</dbReference>
<gene>
    <name evidence="6 10" type="primary">recX</name>
    <name evidence="10" type="ordered locus">PECL_1236</name>
</gene>
<dbReference type="HAMAP" id="MF_01114">
    <property type="entry name" value="RecX"/>
    <property type="match status" value="1"/>
</dbReference>
<dbReference type="GO" id="GO:0006282">
    <property type="term" value="P:regulation of DNA repair"/>
    <property type="evidence" value="ECO:0007669"/>
    <property type="project" value="UniProtKB-UniRule"/>
</dbReference>
<evidence type="ECO:0000256" key="5">
    <source>
        <dbReference type="ARBA" id="ARBA00022490"/>
    </source>
</evidence>
<dbReference type="InterPro" id="IPR053925">
    <property type="entry name" value="RecX_HTH_3rd"/>
</dbReference>
<accession>G8PDY4</accession>
<evidence type="ECO:0000256" key="2">
    <source>
        <dbReference type="ARBA" id="ARBA00004496"/>
    </source>
</evidence>
<dbReference type="InterPro" id="IPR053924">
    <property type="entry name" value="RecX_HTH_2nd"/>
</dbReference>
<evidence type="ECO:0000259" key="9">
    <source>
        <dbReference type="Pfam" id="PF21982"/>
    </source>
</evidence>
<comment type="function">
    <text evidence="1 6">Modulates RecA activity.</text>
</comment>
<protein>
    <recommendedName>
        <fullName evidence="4 6">Regulatory protein RecX</fullName>
    </recommendedName>
</protein>
<proteinExistence type="inferred from homology"/>
<dbReference type="Proteomes" id="UP000005444">
    <property type="component" value="Chromosome"/>
</dbReference>
<dbReference type="AlphaFoldDB" id="G8PDY4"/>
<feature type="domain" description="RecX third three-helical" evidence="8">
    <location>
        <begin position="160"/>
        <end position="206"/>
    </location>
</feature>
<dbReference type="STRING" id="701521.PECL_1236"/>
<evidence type="ECO:0000259" key="7">
    <source>
        <dbReference type="Pfam" id="PF02631"/>
    </source>
</evidence>
<dbReference type="KEGG" id="pce:PECL_1236"/>